<feature type="signal peptide" evidence="2">
    <location>
        <begin position="1"/>
        <end position="32"/>
    </location>
</feature>
<evidence type="ECO:0000256" key="2">
    <source>
        <dbReference type="SAM" id="SignalP"/>
    </source>
</evidence>
<dbReference type="Gene3D" id="3.40.190.10">
    <property type="entry name" value="Periplasmic binding protein-like II"/>
    <property type="match status" value="1"/>
</dbReference>
<accession>A0A4Q7RUI0</accession>
<sequence>MSSIKRSTARTACGMAVAIASVFAVPAAPAMAADAWPAKPIKVIVPYTPGGSTDTVSRVVFERVAQSLGQPIIIENKPGANSTLGVGLAARSAPDGYTFVSVLAAYSANMSLYSKLSYKPSDLTPVAEMAELPLFLFASKKVPARTVGELVDYGRKHPDTLTFGSSGVGSSAHLTGERLVMESKVRMTHVPYNGSAPILPALVSGEVSVAFDPLLVPMPHVKSGKINALAVASAKRWPGEPNIPTMEESGFPGFVMSSWTGLLAPASTPQPIIDRMAKEIAAATRSPDVARKLTELGFIPVGSTPEEFRKLIERDITRYDQIVKAGKITLD</sequence>
<dbReference type="EMBL" id="SGXM01000004">
    <property type="protein sequence ID" value="RZT36598.1"/>
    <property type="molecule type" value="Genomic_DNA"/>
</dbReference>
<protein>
    <submittedName>
        <fullName evidence="3">Tripartite-type tricarboxylate transporter receptor subunit TctC</fullName>
    </submittedName>
</protein>
<dbReference type="SUPFAM" id="SSF53850">
    <property type="entry name" value="Periplasmic binding protein-like II"/>
    <property type="match status" value="1"/>
</dbReference>
<evidence type="ECO:0000313" key="4">
    <source>
        <dbReference type="Proteomes" id="UP000291078"/>
    </source>
</evidence>
<keyword evidence="4" id="KW-1185">Reference proteome</keyword>
<feature type="chain" id="PRO_5020426549" evidence="2">
    <location>
        <begin position="33"/>
        <end position="331"/>
    </location>
</feature>
<dbReference type="InterPro" id="IPR042100">
    <property type="entry name" value="Bug_dom1"/>
</dbReference>
<dbReference type="AlphaFoldDB" id="A0A4Q7RUI0"/>
<comment type="similarity">
    <text evidence="1">Belongs to the UPF0065 (bug) family.</text>
</comment>
<proteinExistence type="inferred from homology"/>
<dbReference type="Pfam" id="PF03401">
    <property type="entry name" value="TctC"/>
    <property type="match status" value="1"/>
</dbReference>
<dbReference type="PANTHER" id="PTHR42928">
    <property type="entry name" value="TRICARBOXYLATE-BINDING PROTEIN"/>
    <property type="match status" value="1"/>
</dbReference>
<evidence type="ECO:0000313" key="3">
    <source>
        <dbReference type="EMBL" id="RZT36598.1"/>
    </source>
</evidence>
<keyword evidence="3" id="KW-0675">Receptor</keyword>
<name>A0A4Q7RUI0_9BURK</name>
<dbReference type="Gene3D" id="3.40.190.150">
    <property type="entry name" value="Bordetella uptake gene, domain 1"/>
    <property type="match status" value="1"/>
</dbReference>
<reference evidence="3 4" key="1">
    <citation type="journal article" date="2015" name="Stand. Genomic Sci.">
        <title>Genomic Encyclopedia of Bacterial and Archaeal Type Strains, Phase III: the genomes of soil and plant-associated and newly described type strains.</title>
        <authorList>
            <person name="Whitman W.B."/>
            <person name="Woyke T."/>
            <person name="Klenk H.P."/>
            <person name="Zhou Y."/>
            <person name="Lilburn T.G."/>
            <person name="Beck B.J."/>
            <person name="De Vos P."/>
            <person name="Vandamme P."/>
            <person name="Eisen J.A."/>
            <person name="Garrity G."/>
            <person name="Hugenholtz P."/>
            <person name="Kyrpides N.C."/>
        </authorList>
    </citation>
    <scope>NUCLEOTIDE SEQUENCE [LARGE SCALE GENOMIC DNA]</scope>
    <source>
        <strain evidence="3 4">ASC-9842</strain>
    </source>
</reference>
<evidence type="ECO:0000256" key="1">
    <source>
        <dbReference type="ARBA" id="ARBA00006987"/>
    </source>
</evidence>
<gene>
    <name evidence="3" type="ORF">EV147_3257</name>
</gene>
<keyword evidence="2" id="KW-0732">Signal</keyword>
<dbReference type="InterPro" id="IPR005064">
    <property type="entry name" value="BUG"/>
</dbReference>
<organism evidence="3 4">
    <name type="scientific">Cupriavidus agavae</name>
    <dbReference type="NCBI Taxonomy" id="1001822"/>
    <lineage>
        <taxon>Bacteria</taxon>
        <taxon>Pseudomonadati</taxon>
        <taxon>Pseudomonadota</taxon>
        <taxon>Betaproteobacteria</taxon>
        <taxon>Burkholderiales</taxon>
        <taxon>Burkholderiaceae</taxon>
        <taxon>Cupriavidus</taxon>
    </lineage>
</organism>
<dbReference type="PIRSF" id="PIRSF017082">
    <property type="entry name" value="YflP"/>
    <property type="match status" value="1"/>
</dbReference>
<dbReference type="PANTHER" id="PTHR42928:SF5">
    <property type="entry name" value="BLR1237 PROTEIN"/>
    <property type="match status" value="1"/>
</dbReference>
<comment type="caution">
    <text evidence="3">The sequence shown here is derived from an EMBL/GenBank/DDBJ whole genome shotgun (WGS) entry which is preliminary data.</text>
</comment>
<dbReference type="CDD" id="cd13578">
    <property type="entry name" value="PBP2_Bug27"/>
    <property type="match status" value="1"/>
</dbReference>
<dbReference type="Proteomes" id="UP000291078">
    <property type="component" value="Unassembled WGS sequence"/>
</dbReference>